<name>A0AAV2BX90_9ARAC</name>
<protein>
    <submittedName>
        <fullName evidence="1">Uncharacterized protein</fullName>
    </submittedName>
</protein>
<proteinExistence type="predicted"/>
<organism evidence="1 2">
    <name type="scientific">Larinioides sclopetarius</name>
    <dbReference type="NCBI Taxonomy" id="280406"/>
    <lineage>
        <taxon>Eukaryota</taxon>
        <taxon>Metazoa</taxon>
        <taxon>Ecdysozoa</taxon>
        <taxon>Arthropoda</taxon>
        <taxon>Chelicerata</taxon>
        <taxon>Arachnida</taxon>
        <taxon>Araneae</taxon>
        <taxon>Araneomorphae</taxon>
        <taxon>Entelegynae</taxon>
        <taxon>Araneoidea</taxon>
        <taxon>Araneidae</taxon>
        <taxon>Larinioides</taxon>
    </lineage>
</organism>
<gene>
    <name evidence="1" type="ORF">LARSCL_LOCUS21970</name>
</gene>
<evidence type="ECO:0000313" key="1">
    <source>
        <dbReference type="EMBL" id="CAL1300482.1"/>
    </source>
</evidence>
<dbReference type="EMBL" id="CAXIEN010000559">
    <property type="protein sequence ID" value="CAL1300482.1"/>
    <property type="molecule type" value="Genomic_DNA"/>
</dbReference>
<evidence type="ECO:0000313" key="2">
    <source>
        <dbReference type="Proteomes" id="UP001497382"/>
    </source>
</evidence>
<dbReference type="AlphaFoldDB" id="A0AAV2BX90"/>
<accession>A0AAV2BX90</accession>
<sequence>MALKIYSLWRFRLSFRSKRSTNIHVLPHFMNFTELINWTVFF</sequence>
<reference evidence="1 2" key="1">
    <citation type="submission" date="2024-04" db="EMBL/GenBank/DDBJ databases">
        <authorList>
            <person name="Rising A."/>
            <person name="Reimegard J."/>
            <person name="Sonavane S."/>
            <person name="Akerstrom W."/>
            <person name="Nylinder S."/>
            <person name="Hedman E."/>
            <person name="Kallberg Y."/>
        </authorList>
    </citation>
    <scope>NUCLEOTIDE SEQUENCE [LARGE SCALE GENOMIC DNA]</scope>
</reference>
<dbReference type="Proteomes" id="UP001497382">
    <property type="component" value="Unassembled WGS sequence"/>
</dbReference>
<comment type="caution">
    <text evidence="1">The sequence shown here is derived from an EMBL/GenBank/DDBJ whole genome shotgun (WGS) entry which is preliminary data.</text>
</comment>
<keyword evidence="2" id="KW-1185">Reference proteome</keyword>